<keyword evidence="2" id="KW-1185">Reference proteome</keyword>
<accession>A0A8J4R979</accession>
<sequence>MVFLLNKVQCSNKVCNYDSRFYLIKGTLCFPFTTVQGNTYRFNQPAAPALPSSKLGTQHSFDIQEHPMLVNLLI</sequence>
<protein>
    <submittedName>
        <fullName evidence="1">Uncharacterized protein</fullName>
    </submittedName>
</protein>
<dbReference type="OrthoDB" id="10363838at2759"/>
<comment type="caution">
    <text evidence="1">The sequence shown here is derived from an EMBL/GenBank/DDBJ whole genome shotgun (WGS) entry which is preliminary data.</text>
</comment>
<dbReference type="EMBL" id="JRKL02002236">
    <property type="protein sequence ID" value="KAF3959836.1"/>
    <property type="molecule type" value="Genomic_DNA"/>
</dbReference>
<gene>
    <name evidence="1" type="ORF">CMV_015389</name>
</gene>
<evidence type="ECO:0000313" key="2">
    <source>
        <dbReference type="Proteomes" id="UP000737018"/>
    </source>
</evidence>
<dbReference type="Proteomes" id="UP000737018">
    <property type="component" value="Unassembled WGS sequence"/>
</dbReference>
<evidence type="ECO:0000313" key="1">
    <source>
        <dbReference type="EMBL" id="KAF3959836.1"/>
    </source>
</evidence>
<proteinExistence type="predicted"/>
<organism evidence="1 2">
    <name type="scientific">Castanea mollissima</name>
    <name type="common">Chinese chestnut</name>
    <dbReference type="NCBI Taxonomy" id="60419"/>
    <lineage>
        <taxon>Eukaryota</taxon>
        <taxon>Viridiplantae</taxon>
        <taxon>Streptophyta</taxon>
        <taxon>Embryophyta</taxon>
        <taxon>Tracheophyta</taxon>
        <taxon>Spermatophyta</taxon>
        <taxon>Magnoliopsida</taxon>
        <taxon>eudicotyledons</taxon>
        <taxon>Gunneridae</taxon>
        <taxon>Pentapetalae</taxon>
        <taxon>rosids</taxon>
        <taxon>fabids</taxon>
        <taxon>Fagales</taxon>
        <taxon>Fagaceae</taxon>
        <taxon>Castanea</taxon>
    </lineage>
</organism>
<name>A0A8J4R979_9ROSI</name>
<dbReference type="AlphaFoldDB" id="A0A8J4R979"/>
<reference evidence="1" key="1">
    <citation type="submission" date="2020-03" db="EMBL/GenBank/DDBJ databases">
        <title>Castanea mollissima Vanexum genome sequencing.</title>
        <authorList>
            <person name="Staton M."/>
        </authorList>
    </citation>
    <scope>NUCLEOTIDE SEQUENCE</scope>
    <source>
        <tissue evidence="1">Leaf</tissue>
    </source>
</reference>